<keyword evidence="1" id="KW-1185">Reference proteome</keyword>
<dbReference type="GeneID" id="116202651"/>
<dbReference type="AlphaFoldDB" id="A0A6P8D974"/>
<reference evidence="2" key="2">
    <citation type="submission" date="2025-08" db="UniProtKB">
        <authorList>
            <consortium name="RefSeq"/>
        </authorList>
    </citation>
    <scope>IDENTIFICATION</scope>
    <source>
        <tissue evidence="2">Leaf</tissue>
    </source>
</reference>
<reference evidence="1" key="1">
    <citation type="journal article" date="2020" name="Plant Biotechnol. J.">
        <title>The pomegranate (Punica granatum L.) draft genome dissects genetic divergence between soft- and hard-seeded cultivars.</title>
        <authorList>
            <person name="Luo X."/>
            <person name="Li H."/>
            <person name="Wu Z."/>
            <person name="Yao W."/>
            <person name="Zhao P."/>
            <person name="Cao D."/>
            <person name="Yu H."/>
            <person name="Li K."/>
            <person name="Poudel K."/>
            <person name="Zhao D."/>
            <person name="Zhang F."/>
            <person name="Xia X."/>
            <person name="Chen L."/>
            <person name="Wang Q."/>
            <person name="Jing D."/>
            <person name="Cao S."/>
        </authorList>
    </citation>
    <scope>NUCLEOTIDE SEQUENCE [LARGE SCALE GENOMIC DNA]</scope>
    <source>
        <strain evidence="1">cv. Tunisia</strain>
    </source>
</reference>
<dbReference type="Pfam" id="PF14299">
    <property type="entry name" value="PP2"/>
    <property type="match status" value="1"/>
</dbReference>
<dbReference type="OrthoDB" id="2107747at2759"/>
<evidence type="ECO:0000313" key="1">
    <source>
        <dbReference type="Proteomes" id="UP000515151"/>
    </source>
</evidence>
<dbReference type="PANTHER" id="PTHR32278">
    <property type="entry name" value="F-BOX DOMAIN-CONTAINING PROTEIN"/>
    <property type="match status" value="1"/>
</dbReference>
<name>A0A6P8D974_PUNGR</name>
<dbReference type="PANTHER" id="PTHR32278:SF2">
    <property type="entry name" value="PROTEIN PHLOEM PROTEIN 2-LIKE A9"/>
    <property type="match status" value="1"/>
</dbReference>
<dbReference type="RefSeq" id="XP_031390106.1">
    <property type="nucleotide sequence ID" value="XM_031534246.1"/>
</dbReference>
<organism evidence="1 2">
    <name type="scientific">Punica granatum</name>
    <name type="common">Pomegranate</name>
    <dbReference type="NCBI Taxonomy" id="22663"/>
    <lineage>
        <taxon>Eukaryota</taxon>
        <taxon>Viridiplantae</taxon>
        <taxon>Streptophyta</taxon>
        <taxon>Embryophyta</taxon>
        <taxon>Tracheophyta</taxon>
        <taxon>Spermatophyta</taxon>
        <taxon>Magnoliopsida</taxon>
        <taxon>eudicotyledons</taxon>
        <taxon>Gunneridae</taxon>
        <taxon>Pentapetalae</taxon>
        <taxon>rosids</taxon>
        <taxon>malvids</taxon>
        <taxon>Myrtales</taxon>
        <taxon>Lythraceae</taxon>
        <taxon>Punica</taxon>
    </lineage>
</organism>
<sequence>MASKTPHHEAEAILMEEDKDECISPRRLNITWGNDLRYWQWYDYTERSSSVCELKQVCWLEVTGAVGVRTGKKYEIGFRVSLKPDAFGWGETPLYLMAKLGKQGKYKKKSIYLQDEQREKEFDVPKDRFVIEVSSTLEDSTIYFGLYEVWSGKWKGGLQIHYAFVKEVTS</sequence>
<dbReference type="Proteomes" id="UP000515151">
    <property type="component" value="Chromosome 4"/>
</dbReference>
<dbReference type="InterPro" id="IPR025886">
    <property type="entry name" value="PP2-like"/>
</dbReference>
<proteinExistence type="predicted"/>
<protein>
    <submittedName>
        <fullName evidence="2">Protein PHLOEM PROTEIN 2-LIKE A9-like</fullName>
    </submittedName>
</protein>
<evidence type="ECO:0000313" key="2">
    <source>
        <dbReference type="RefSeq" id="XP_031390106.1"/>
    </source>
</evidence>
<accession>A0A6P8D974</accession>
<gene>
    <name evidence="2" type="primary">LOC116202651</name>
</gene>